<reference evidence="7 8" key="1">
    <citation type="journal article" date="2013" name="Biodegradation">
        <title>Occurrence of 4-tert-butylphenol (4-t-BP) biodegradation in an aquatic sample caused by the presence of Spirodela polyrrhiza and isolation of a 4-t-BP-utilizing bacterium.</title>
        <authorList>
            <person name="Ogata Y."/>
            <person name="Toyama T."/>
            <person name="Yu N."/>
            <person name="Wang X."/>
            <person name="Sei K."/>
            <person name="Ike M."/>
        </authorList>
    </citation>
    <scope>NUCLEOTIDE SEQUENCE [LARGE SCALE GENOMIC DNA]</scope>
    <source>
        <strain evidence="7 8">OMI</strain>
    </source>
</reference>
<dbReference type="AlphaFoldDB" id="A0A292ZB67"/>
<reference evidence="7 8" key="2">
    <citation type="journal article" date="2013" name="Environ. Sci. Technol.">
        <title>The 4-tert-butylphenol-utilizing bacterium Sphingobium fuliginis OMI can degrade bisphenols via phenolic ring hydroxylation and meta-cleavage pathway.</title>
        <authorList>
            <person name="Ogata Y."/>
            <person name="Goda S."/>
            <person name="Toyama T."/>
            <person name="Sei K."/>
            <person name="Ike M."/>
        </authorList>
    </citation>
    <scope>NUCLEOTIDE SEQUENCE [LARGE SCALE GENOMIC DNA]</scope>
    <source>
        <strain evidence="7 8">OMI</strain>
    </source>
</reference>
<dbReference type="Pfam" id="PF25371">
    <property type="entry name" value="DUF7884"/>
    <property type="match status" value="1"/>
</dbReference>
<sequence>MASTLAHNDPYTQEFIHPPRLLSALIEKTVKQGSLAFYDSRTGKKVRFGDGTGPEVVIGVTIAGAAKVAANPDLALGEAYMDGTLTILKGDVRALFDVIFRNQEAAAFSRTTAGSLKLRIIRAMQQANDRIASRRNVAHHYDLSADLYRLFLDDDLQYSCAYFAKPDFSLEEAQQAKKQHLIGKLLLEDGQSVLDIGCGWGGMALEIARSADVAVQGITLSEEQLAIAAERASGTRANFSLTDYRDVTGTFDRIVSVGMFEHVGVPNYDTFFRKITSLLADDGVAVIHSIGRKDGPDITNPWIAKYIFPGGYIPALSEVLPAIERAGLWVTDVEILRLHYAETLHHWFQRFIDHREDIEALYDERFCRMWEFYLAASESAFRGQGHMNFQIQLAKRVDAVPLTRDYISDHDRKAIKFETERLSANDRHLSLV</sequence>
<protein>
    <submittedName>
        <fullName evidence="7">Cyclopropane-fatty-acyl-phospholipid synthase</fullName>
        <ecNumber evidence="7">2.1.1.79</ecNumber>
    </submittedName>
</protein>
<dbReference type="PIRSF" id="PIRSF003085">
    <property type="entry name" value="CMAS"/>
    <property type="match status" value="1"/>
</dbReference>
<evidence type="ECO:0000256" key="4">
    <source>
        <dbReference type="ARBA" id="ARBA00022691"/>
    </source>
</evidence>
<dbReference type="InterPro" id="IPR029063">
    <property type="entry name" value="SAM-dependent_MTases_sf"/>
</dbReference>
<dbReference type="PANTHER" id="PTHR43667">
    <property type="entry name" value="CYCLOPROPANE-FATTY-ACYL-PHOSPHOLIPID SYNTHASE"/>
    <property type="match status" value="1"/>
</dbReference>
<dbReference type="InterPro" id="IPR050723">
    <property type="entry name" value="CFA/CMAS"/>
</dbReference>
<name>A0A292ZB67_SPHSA</name>
<keyword evidence="5" id="KW-0443">Lipid metabolism</keyword>
<dbReference type="Proteomes" id="UP000221538">
    <property type="component" value="Unassembled WGS sequence"/>
</dbReference>
<evidence type="ECO:0000256" key="2">
    <source>
        <dbReference type="ARBA" id="ARBA00022603"/>
    </source>
</evidence>
<comment type="caution">
    <text evidence="7">The sequence shown here is derived from an EMBL/GenBank/DDBJ whole genome shotgun (WGS) entry which is preliminary data.</text>
</comment>
<dbReference type="PANTHER" id="PTHR43667:SF1">
    <property type="entry name" value="CYCLOPROPANE-FATTY-ACYL-PHOSPHOLIPID SYNTHASE"/>
    <property type="match status" value="1"/>
</dbReference>
<evidence type="ECO:0000313" key="8">
    <source>
        <dbReference type="Proteomes" id="UP000221538"/>
    </source>
</evidence>
<evidence type="ECO:0000256" key="1">
    <source>
        <dbReference type="ARBA" id="ARBA00010815"/>
    </source>
</evidence>
<evidence type="ECO:0000313" key="7">
    <source>
        <dbReference type="EMBL" id="GAY20100.1"/>
    </source>
</evidence>
<dbReference type="Pfam" id="PF02353">
    <property type="entry name" value="CMAS"/>
    <property type="match status" value="1"/>
</dbReference>
<dbReference type="GO" id="GO:0032259">
    <property type="term" value="P:methylation"/>
    <property type="evidence" value="ECO:0007669"/>
    <property type="project" value="UniProtKB-KW"/>
</dbReference>
<gene>
    <name evidence="7" type="ORF">SFOMI_0622</name>
</gene>
<evidence type="ECO:0000256" key="5">
    <source>
        <dbReference type="ARBA" id="ARBA00023098"/>
    </source>
</evidence>
<accession>A0A292ZB67</accession>
<dbReference type="InterPro" id="IPR003333">
    <property type="entry name" value="CMAS"/>
</dbReference>
<dbReference type="GO" id="GO:0008610">
    <property type="term" value="P:lipid biosynthetic process"/>
    <property type="evidence" value="ECO:0007669"/>
    <property type="project" value="InterPro"/>
</dbReference>
<dbReference type="EMBL" id="BEWI01000030">
    <property type="protein sequence ID" value="GAY20100.1"/>
    <property type="molecule type" value="Genomic_DNA"/>
</dbReference>
<keyword evidence="3 7" id="KW-0808">Transferase</keyword>
<dbReference type="CDD" id="cd02440">
    <property type="entry name" value="AdoMet_MTases"/>
    <property type="match status" value="1"/>
</dbReference>
<comment type="similarity">
    <text evidence="1">Belongs to the CFA/CMAS family.</text>
</comment>
<dbReference type="RefSeq" id="WP_173676423.1">
    <property type="nucleotide sequence ID" value="NZ_BEWI01000030.1"/>
</dbReference>
<evidence type="ECO:0000256" key="3">
    <source>
        <dbReference type="ARBA" id="ARBA00022679"/>
    </source>
</evidence>
<proteinExistence type="inferred from homology"/>
<organism evidence="7 8">
    <name type="scientific">Sphingobium fuliginis (strain ATCC 27551)</name>
    <dbReference type="NCBI Taxonomy" id="336203"/>
    <lineage>
        <taxon>Bacteria</taxon>
        <taxon>Pseudomonadati</taxon>
        <taxon>Pseudomonadota</taxon>
        <taxon>Alphaproteobacteria</taxon>
        <taxon>Sphingomonadales</taxon>
        <taxon>Sphingomonadaceae</taxon>
        <taxon>Sphingobium</taxon>
    </lineage>
</organism>
<evidence type="ECO:0000259" key="6">
    <source>
        <dbReference type="Pfam" id="PF25371"/>
    </source>
</evidence>
<dbReference type="Gene3D" id="3.40.50.150">
    <property type="entry name" value="Vaccinia Virus protein VP39"/>
    <property type="match status" value="1"/>
</dbReference>
<feature type="domain" description="DUF7884" evidence="6">
    <location>
        <begin position="43"/>
        <end position="105"/>
    </location>
</feature>
<dbReference type="SUPFAM" id="SSF53335">
    <property type="entry name" value="S-adenosyl-L-methionine-dependent methyltransferases"/>
    <property type="match status" value="1"/>
</dbReference>
<dbReference type="InterPro" id="IPR057206">
    <property type="entry name" value="DUF7884"/>
</dbReference>
<keyword evidence="2 7" id="KW-0489">Methyltransferase</keyword>
<dbReference type="EC" id="2.1.1.79" evidence="7"/>
<dbReference type="GO" id="GO:0008825">
    <property type="term" value="F:cyclopropane-fatty-acyl-phospholipid synthase activity"/>
    <property type="evidence" value="ECO:0007669"/>
    <property type="project" value="UniProtKB-EC"/>
</dbReference>
<keyword evidence="4" id="KW-0949">S-adenosyl-L-methionine</keyword>